<dbReference type="InterPro" id="IPR001387">
    <property type="entry name" value="Cro/C1-type_HTH"/>
</dbReference>
<reference evidence="3" key="1">
    <citation type="submission" date="2016-10" db="EMBL/GenBank/DDBJ databases">
        <authorList>
            <person name="Varghese N."/>
            <person name="Submissions S."/>
        </authorList>
    </citation>
    <scope>NUCLEOTIDE SEQUENCE [LARGE SCALE GENOMIC DNA]</scope>
    <source>
        <strain evidence="3">DSM 44234</strain>
    </source>
</reference>
<organism evidence="2 3">
    <name type="scientific">Tsukamurella tyrosinosolvens</name>
    <dbReference type="NCBI Taxonomy" id="57704"/>
    <lineage>
        <taxon>Bacteria</taxon>
        <taxon>Bacillati</taxon>
        <taxon>Actinomycetota</taxon>
        <taxon>Actinomycetes</taxon>
        <taxon>Mycobacteriales</taxon>
        <taxon>Tsukamurellaceae</taxon>
        <taxon>Tsukamurella</taxon>
    </lineage>
</organism>
<dbReference type="CDD" id="cd00093">
    <property type="entry name" value="HTH_XRE"/>
    <property type="match status" value="1"/>
</dbReference>
<evidence type="ECO:0000259" key="1">
    <source>
        <dbReference type="PROSITE" id="PS50943"/>
    </source>
</evidence>
<dbReference type="Proteomes" id="UP000182241">
    <property type="component" value="Unassembled WGS sequence"/>
</dbReference>
<dbReference type="STRING" id="57704.SAMN04489793_4570"/>
<dbReference type="PANTHER" id="PTHR35010">
    <property type="entry name" value="BLL4672 PROTEIN-RELATED"/>
    <property type="match status" value="1"/>
</dbReference>
<dbReference type="Pfam" id="PF01381">
    <property type="entry name" value="HTH_3"/>
    <property type="match status" value="1"/>
</dbReference>
<dbReference type="SMART" id="SM00530">
    <property type="entry name" value="HTH_XRE"/>
    <property type="match status" value="1"/>
</dbReference>
<dbReference type="Gene3D" id="3.30.450.180">
    <property type="match status" value="1"/>
</dbReference>
<feature type="domain" description="HTH cro/C1-type" evidence="1">
    <location>
        <begin position="7"/>
        <end position="61"/>
    </location>
</feature>
<dbReference type="GO" id="GO:0003677">
    <property type="term" value="F:DNA binding"/>
    <property type="evidence" value="ECO:0007669"/>
    <property type="project" value="InterPro"/>
</dbReference>
<dbReference type="InterPro" id="IPR010982">
    <property type="entry name" value="Lambda_DNA-bd_dom_sf"/>
</dbReference>
<accession>A0A1H4ZI54</accession>
<sequence>MTCGEMIRDWRVRRRRTQLDVALAVGVSARHLSFVETGRARPSRRLVAALGEQLDMPLGARNEALLAAGFAPAYTAHGLDDAPMRPVRAALETVLAAHSPYPALVLGAGFDLLTANAGAALFVTGVDAALLAPPLNVMRLTLHPDGLAPRLLNHAQVRDSVLARVRRSHERTADPRLGELYRELSDYPAPPGTVDPDPVPGVFVPFRMRGDDGGELAFASTLTTFGGPRDVVLESLVLEAFYPMDEETRRRLDGAADRNDDRIAEITTRAPHLAGYLARGPAAGSRGGRPVV</sequence>
<dbReference type="PROSITE" id="PS50943">
    <property type="entry name" value="HTH_CROC1"/>
    <property type="match status" value="1"/>
</dbReference>
<gene>
    <name evidence="2" type="ORF">SAMN04489793_4570</name>
</gene>
<evidence type="ECO:0000313" key="3">
    <source>
        <dbReference type="Proteomes" id="UP000182241"/>
    </source>
</evidence>
<keyword evidence="3" id="KW-1185">Reference proteome</keyword>
<dbReference type="Gene3D" id="1.10.260.40">
    <property type="entry name" value="lambda repressor-like DNA-binding domains"/>
    <property type="match status" value="1"/>
</dbReference>
<evidence type="ECO:0000313" key="2">
    <source>
        <dbReference type="EMBL" id="SED29792.1"/>
    </source>
</evidence>
<dbReference type="AlphaFoldDB" id="A0A1H4ZI54"/>
<proteinExistence type="predicted"/>
<dbReference type="RefSeq" id="WP_074850796.1">
    <property type="nucleotide sequence ID" value="NZ_CBDRGN010000006.1"/>
</dbReference>
<dbReference type="Pfam" id="PF17765">
    <property type="entry name" value="MLTR_LBD"/>
    <property type="match status" value="1"/>
</dbReference>
<dbReference type="SUPFAM" id="SSF47413">
    <property type="entry name" value="lambda repressor-like DNA-binding domains"/>
    <property type="match status" value="1"/>
</dbReference>
<dbReference type="PANTHER" id="PTHR35010:SF4">
    <property type="entry name" value="BLL5781 PROTEIN"/>
    <property type="match status" value="1"/>
</dbReference>
<dbReference type="InterPro" id="IPR041413">
    <property type="entry name" value="MLTR_LBD"/>
</dbReference>
<name>A0A1H4ZI54_TSUTY</name>
<dbReference type="EMBL" id="FNSA01000003">
    <property type="protein sequence ID" value="SED29792.1"/>
    <property type="molecule type" value="Genomic_DNA"/>
</dbReference>
<protein>
    <submittedName>
        <fullName evidence="2">Transcriptional regulator, contains XRE-family HTH domain</fullName>
    </submittedName>
</protein>